<dbReference type="AlphaFoldDB" id="A0A2N5UK46"/>
<proteinExistence type="predicted"/>
<keyword evidence="2" id="KW-1185">Reference proteome</keyword>
<evidence type="ECO:0000313" key="1">
    <source>
        <dbReference type="EMBL" id="PLW38123.1"/>
    </source>
</evidence>
<dbReference type="EMBL" id="PGCJ01000212">
    <property type="protein sequence ID" value="PLW38123.1"/>
    <property type="molecule type" value="Genomic_DNA"/>
</dbReference>
<organism evidence="1 2">
    <name type="scientific">Puccinia coronata f. sp. avenae</name>
    <dbReference type="NCBI Taxonomy" id="200324"/>
    <lineage>
        <taxon>Eukaryota</taxon>
        <taxon>Fungi</taxon>
        <taxon>Dikarya</taxon>
        <taxon>Basidiomycota</taxon>
        <taxon>Pucciniomycotina</taxon>
        <taxon>Pucciniomycetes</taxon>
        <taxon>Pucciniales</taxon>
        <taxon>Pucciniaceae</taxon>
        <taxon>Puccinia</taxon>
    </lineage>
</organism>
<comment type="caution">
    <text evidence="1">The sequence shown here is derived from an EMBL/GenBank/DDBJ whole genome shotgun (WGS) entry which is preliminary data.</text>
</comment>
<accession>A0A2N5UK46</accession>
<gene>
    <name evidence="1" type="ORF">PCANC_14173</name>
</gene>
<protein>
    <submittedName>
        <fullName evidence="1">Uncharacterized protein</fullName>
    </submittedName>
</protein>
<sequence>MHKPLLRRALRAGSPGPSVREAYVKLAVGPSNAMKPRSPSLRVLAAPASFAFLAQTLAGFGHPATDRCSGTMGLVAKSIIRVFKCEGIEPDGRIVDCQNVNKFMIPLHICQGCHSSFGEGPWQQVQGCFAHAPLRILPQHASRM</sequence>
<reference evidence="1 2" key="1">
    <citation type="submission" date="2017-11" db="EMBL/GenBank/DDBJ databases">
        <title>De novo assembly and phasing of dikaryotic genomes from two isolates of Puccinia coronata f. sp. avenae, the causal agent of oat crown rust.</title>
        <authorList>
            <person name="Miller M.E."/>
            <person name="Zhang Y."/>
            <person name="Omidvar V."/>
            <person name="Sperschneider J."/>
            <person name="Schwessinger B."/>
            <person name="Raley C."/>
            <person name="Palmer J.M."/>
            <person name="Garnica D."/>
            <person name="Upadhyaya N."/>
            <person name="Rathjen J."/>
            <person name="Taylor J.M."/>
            <person name="Park R.F."/>
            <person name="Dodds P.N."/>
            <person name="Hirsch C.D."/>
            <person name="Kianian S.F."/>
            <person name="Figueroa M."/>
        </authorList>
    </citation>
    <scope>NUCLEOTIDE SEQUENCE [LARGE SCALE GENOMIC DNA]</scope>
    <source>
        <strain evidence="1">12NC29</strain>
    </source>
</reference>
<dbReference type="Proteomes" id="UP000235388">
    <property type="component" value="Unassembled WGS sequence"/>
</dbReference>
<name>A0A2N5UK46_9BASI</name>
<evidence type="ECO:0000313" key="2">
    <source>
        <dbReference type="Proteomes" id="UP000235388"/>
    </source>
</evidence>